<dbReference type="InterPro" id="IPR029044">
    <property type="entry name" value="Nucleotide-diphossugar_trans"/>
</dbReference>
<dbReference type="EMBL" id="LDYG01000001">
    <property type="protein sequence ID" value="KUP09429.1"/>
    <property type="molecule type" value="Genomic_DNA"/>
</dbReference>
<dbReference type="Gene3D" id="3.90.550.10">
    <property type="entry name" value="Spore Coat Polysaccharide Biosynthesis Protein SpsA, Chain A"/>
    <property type="match status" value="1"/>
</dbReference>
<dbReference type="InterPro" id="IPR050834">
    <property type="entry name" value="Glycosyltransf_2"/>
</dbReference>
<evidence type="ECO:0000313" key="3">
    <source>
        <dbReference type="Proteomes" id="UP000074108"/>
    </source>
</evidence>
<reference evidence="2 3" key="1">
    <citation type="journal article" date="2016" name="Front. Microbiol.">
        <title>Microevolution Analysis of Bacillus coahuilensis Unveils Differences in Phosphorus Acquisition Strategies and Their Regulation.</title>
        <authorList>
            <person name="Gomez-Lunar Z."/>
            <person name="Hernandez-Gonzalez I."/>
            <person name="Rodriguez-Torres M.D."/>
            <person name="Souza V."/>
            <person name="Olmedo-Alvarez G."/>
        </authorList>
    </citation>
    <scope>NUCLEOTIDE SEQUENCE [LARGE SCALE GENOMIC DNA]</scope>
    <source>
        <strain evidence="3">p1.1.43</strain>
    </source>
</reference>
<gene>
    <name evidence="2" type="ORF">Q75_00460</name>
</gene>
<keyword evidence="3" id="KW-1185">Reference proteome</keyword>
<dbReference type="STRING" id="1150625.Q75_00460"/>
<feature type="domain" description="Glycosyltransferase 2-like" evidence="1">
    <location>
        <begin position="9"/>
        <end position="136"/>
    </location>
</feature>
<organism evidence="2 3">
    <name type="scientific">Bacillus coahuilensis p1.1.43</name>
    <dbReference type="NCBI Taxonomy" id="1150625"/>
    <lineage>
        <taxon>Bacteria</taxon>
        <taxon>Bacillati</taxon>
        <taxon>Bacillota</taxon>
        <taxon>Bacilli</taxon>
        <taxon>Bacillales</taxon>
        <taxon>Bacillaceae</taxon>
        <taxon>Bacillus</taxon>
    </lineage>
</organism>
<comment type="caution">
    <text evidence="2">The sequence shown here is derived from an EMBL/GenBank/DDBJ whole genome shotgun (WGS) entry which is preliminary data.</text>
</comment>
<accession>A0A147KCQ1</accession>
<dbReference type="CDD" id="cd00761">
    <property type="entry name" value="Glyco_tranf_GTA_type"/>
    <property type="match status" value="1"/>
</dbReference>
<dbReference type="Pfam" id="PF00535">
    <property type="entry name" value="Glycos_transf_2"/>
    <property type="match status" value="1"/>
</dbReference>
<sequence>MNQTIAITLSTYNNEKHIQACLESILDQDYEHLVVIVADDGSTDHTPDILREMTVKFEKLHIISLPHGERGKARKASIDKAKEIGAEFLYFIDADMQLLEGFFISCLAYFHQDPTLGALVIPEIPYSDSTNFFTRVKIFERSLINQGSERLDQNSIEAARFWRLSEYEKSGELHEAQIAFEEIQPTLRYIKQGGSIKRATVTGVFHDEGYVTLGHILKKKEYYFEKMETTAQTEDSGILNMVKKWYLFRPVYYHPRNVIHYITHPLLTGGMVMMYTLLTFSAVKTVVYKWGIGTLSTRQSRSGK</sequence>
<dbReference type="RefSeq" id="WP_010170192.1">
    <property type="nucleotide sequence ID" value="NZ_LDYG01000001.1"/>
</dbReference>
<name>A0A147KCQ1_9BACI</name>
<protein>
    <recommendedName>
        <fullName evidence="1">Glycosyltransferase 2-like domain-containing protein</fullName>
    </recommendedName>
</protein>
<dbReference type="OrthoDB" id="396512at2"/>
<proteinExistence type="predicted"/>
<evidence type="ECO:0000259" key="1">
    <source>
        <dbReference type="Pfam" id="PF00535"/>
    </source>
</evidence>
<dbReference type="InterPro" id="IPR001173">
    <property type="entry name" value="Glyco_trans_2-like"/>
</dbReference>
<dbReference type="PANTHER" id="PTHR43685:SF2">
    <property type="entry name" value="GLYCOSYLTRANSFERASE 2-LIKE DOMAIN-CONTAINING PROTEIN"/>
    <property type="match status" value="1"/>
</dbReference>
<dbReference type="AlphaFoldDB" id="A0A147KCQ1"/>
<dbReference type="SUPFAM" id="SSF53448">
    <property type="entry name" value="Nucleotide-diphospho-sugar transferases"/>
    <property type="match status" value="1"/>
</dbReference>
<dbReference type="Proteomes" id="UP000074108">
    <property type="component" value="Unassembled WGS sequence"/>
</dbReference>
<evidence type="ECO:0000313" key="2">
    <source>
        <dbReference type="EMBL" id="KUP09429.1"/>
    </source>
</evidence>
<dbReference type="PATRIC" id="fig|1150625.3.peg.95"/>
<dbReference type="PANTHER" id="PTHR43685">
    <property type="entry name" value="GLYCOSYLTRANSFERASE"/>
    <property type="match status" value="1"/>
</dbReference>